<keyword evidence="9 13" id="KW-0418">Kinase</keyword>
<sequence>MRYIEKVWFRPPWLTQPLCWLLLPLTVIFWAISRTRFWAYQKGIFKRNKVAVPVVVVGNISVGGNGKTPLVIRLASLLRQHGYHPGIVSRGYGGKHAAYPLVVKKDSDPAMVGDEPVLMRQHLACPLVVDPVRARGAQHLIEQFKCDVIICDDGLQHYALGRDIEIAVVDGQRRHGNACLLPMGPLREPTTRLKHVDFVVVNGGSPQGGENLMTLEPGKLVNVKYANKTLAMSELNRPATAIAGIGNPSRFFDLLKSKQIRLKNCVSFGDHHPFSKEDIPSGTVLMTEKDAVKCRTFAEQDWWYLPVNAKLSSQFEETIIARIKASVHRNKHTKSD</sequence>
<evidence type="ECO:0000313" key="15">
    <source>
        <dbReference type="EMBL" id="MCV2883909.1"/>
    </source>
</evidence>
<evidence type="ECO:0000256" key="11">
    <source>
        <dbReference type="ARBA" id="ARBA00023098"/>
    </source>
</evidence>
<keyword evidence="14" id="KW-0472">Membrane</keyword>
<evidence type="ECO:0000313" key="16">
    <source>
        <dbReference type="Proteomes" id="UP001652504"/>
    </source>
</evidence>
<evidence type="ECO:0000256" key="10">
    <source>
        <dbReference type="ARBA" id="ARBA00022840"/>
    </source>
</evidence>
<evidence type="ECO:0000256" key="1">
    <source>
        <dbReference type="ARBA" id="ARBA00002274"/>
    </source>
</evidence>
<evidence type="ECO:0000256" key="8">
    <source>
        <dbReference type="ARBA" id="ARBA00022741"/>
    </source>
</evidence>
<dbReference type="GO" id="GO:0009029">
    <property type="term" value="F:lipid-A 4'-kinase activity"/>
    <property type="evidence" value="ECO:0007669"/>
    <property type="project" value="UniProtKB-EC"/>
</dbReference>
<reference evidence="15 16" key="1">
    <citation type="submission" date="2022-10" db="EMBL/GenBank/DDBJ databases">
        <title>Aestuariibacter sp. AA17 isolated from Montipora capitata coral fragment.</title>
        <authorList>
            <person name="Emsley S.A."/>
            <person name="Pfannmuller K.M."/>
            <person name="Loughran R.M."/>
            <person name="Shlafstein M."/>
            <person name="Papke E."/>
            <person name="Saw J.H."/>
            <person name="Ushijima B."/>
            <person name="Videau P."/>
        </authorList>
    </citation>
    <scope>NUCLEOTIDE SEQUENCE [LARGE SCALE GENOMIC DNA]</scope>
    <source>
        <strain evidence="15 16">AA17</strain>
    </source>
</reference>
<dbReference type="RefSeq" id="WP_263711120.1">
    <property type="nucleotide sequence ID" value="NZ_JAOWKX010000002.1"/>
</dbReference>
<keyword evidence="16" id="KW-1185">Reference proteome</keyword>
<comment type="function">
    <text evidence="1 13">Transfers the gamma-phosphate of ATP to the 4'-position of a tetraacyldisaccharide 1-phosphate intermediate (termed DS-1-P) to form tetraacyldisaccharide 1,4'-bis-phosphate (lipid IVA).</text>
</comment>
<comment type="pathway">
    <text evidence="2 13">Glycolipid biosynthesis; lipid IV(A) biosynthesis; lipid IV(A) from (3R)-3-hydroxytetradecanoyl-[acyl-carrier-protein] and UDP-N-acetyl-alpha-D-glucosamine: step 6/6.</text>
</comment>
<comment type="catalytic activity">
    <reaction evidence="13">
        <text>a lipid A disaccharide + ATP = a lipid IVA + ADP + H(+)</text>
        <dbReference type="Rhea" id="RHEA:67840"/>
        <dbReference type="ChEBI" id="CHEBI:15378"/>
        <dbReference type="ChEBI" id="CHEBI:30616"/>
        <dbReference type="ChEBI" id="CHEBI:176343"/>
        <dbReference type="ChEBI" id="CHEBI:176425"/>
        <dbReference type="ChEBI" id="CHEBI:456216"/>
        <dbReference type="EC" id="2.7.1.130"/>
    </reaction>
</comment>
<organism evidence="15 16">
    <name type="scientific">Fluctibacter corallii</name>
    <dbReference type="NCBI Taxonomy" id="2984329"/>
    <lineage>
        <taxon>Bacteria</taxon>
        <taxon>Pseudomonadati</taxon>
        <taxon>Pseudomonadota</taxon>
        <taxon>Gammaproteobacteria</taxon>
        <taxon>Alteromonadales</taxon>
        <taxon>Alteromonadaceae</taxon>
        <taxon>Fluctibacter</taxon>
    </lineage>
</organism>
<proteinExistence type="inferred from homology"/>
<dbReference type="EC" id="2.7.1.130" evidence="3 13"/>
<accession>A0ABT3A5I8</accession>
<protein>
    <recommendedName>
        <fullName evidence="4 13">Tetraacyldisaccharide 4'-kinase</fullName>
        <ecNumber evidence="3 13">2.7.1.130</ecNumber>
    </recommendedName>
    <alternativeName>
        <fullName evidence="12 13">Lipid A 4'-kinase</fullName>
    </alternativeName>
</protein>
<keyword evidence="8 13" id="KW-0547">Nucleotide-binding</keyword>
<dbReference type="Pfam" id="PF02606">
    <property type="entry name" value="LpxK"/>
    <property type="match status" value="1"/>
</dbReference>
<evidence type="ECO:0000256" key="7">
    <source>
        <dbReference type="ARBA" id="ARBA00022679"/>
    </source>
</evidence>
<evidence type="ECO:0000256" key="6">
    <source>
        <dbReference type="ARBA" id="ARBA00022556"/>
    </source>
</evidence>
<dbReference type="SUPFAM" id="SSF52540">
    <property type="entry name" value="P-loop containing nucleoside triphosphate hydrolases"/>
    <property type="match status" value="1"/>
</dbReference>
<keyword evidence="14" id="KW-1133">Transmembrane helix</keyword>
<evidence type="ECO:0000256" key="5">
    <source>
        <dbReference type="ARBA" id="ARBA00022516"/>
    </source>
</evidence>
<dbReference type="InterPro" id="IPR003758">
    <property type="entry name" value="LpxK"/>
</dbReference>
<keyword evidence="14" id="KW-0812">Transmembrane</keyword>
<evidence type="ECO:0000256" key="12">
    <source>
        <dbReference type="ARBA" id="ARBA00029757"/>
    </source>
</evidence>
<evidence type="ECO:0000256" key="4">
    <source>
        <dbReference type="ARBA" id="ARBA00016436"/>
    </source>
</evidence>
<dbReference type="InterPro" id="IPR027417">
    <property type="entry name" value="P-loop_NTPase"/>
</dbReference>
<dbReference type="EMBL" id="JAOWKX010000002">
    <property type="protein sequence ID" value="MCV2883909.1"/>
    <property type="molecule type" value="Genomic_DNA"/>
</dbReference>
<keyword evidence="6 13" id="KW-0441">Lipid A biosynthesis</keyword>
<evidence type="ECO:0000256" key="13">
    <source>
        <dbReference type="HAMAP-Rule" id="MF_00409"/>
    </source>
</evidence>
<name>A0ABT3A5I8_9ALTE</name>
<dbReference type="Proteomes" id="UP001652504">
    <property type="component" value="Unassembled WGS sequence"/>
</dbReference>
<keyword evidence="10 13" id="KW-0067">ATP-binding</keyword>
<feature type="transmembrane region" description="Helical" evidence="14">
    <location>
        <begin position="20"/>
        <end position="39"/>
    </location>
</feature>
<dbReference type="NCBIfam" id="TIGR00682">
    <property type="entry name" value="lpxK"/>
    <property type="match status" value="1"/>
</dbReference>
<evidence type="ECO:0000256" key="2">
    <source>
        <dbReference type="ARBA" id="ARBA00004870"/>
    </source>
</evidence>
<dbReference type="HAMAP" id="MF_00409">
    <property type="entry name" value="LpxK"/>
    <property type="match status" value="1"/>
</dbReference>
<evidence type="ECO:0000256" key="9">
    <source>
        <dbReference type="ARBA" id="ARBA00022777"/>
    </source>
</evidence>
<evidence type="ECO:0000256" key="14">
    <source>
        <dbReference type="SAM" id="Phobius"/>
    </source>
</evidence>
<evidence type="ECO:0000256" key="3">
    <source>
        <dbReference type="ARBA" id="ARBA00012071"/>
    </source>
</evidence>
<gene>
    <name evidence="13 15" type="primary">lpxK</name>
    <name evidence="15" type="ORF">OE749_04290</name>
</gene>
<keyword evidence="11 13" id="KW-0443">Lipid metabolism</keyword>
<feature type="binding site" evidence="13">
    <location>
        <begin position="61"/>
        <end position="68"/>
    </location>
    <ligand>
        <name>ATP</name>
        <dbReference type="ChEBI" id="CHEBI:30616"/>
    </ligand>
</feature>
<comment type="similarity">
    <text evidence="13">Belongs to the LpxK family.</text>
</comment>
<dbReference type="PANTHER" id="PTHR42724:SF1">
    <property type="entry name" value="TETRAACYLDISACCHARIDE 4'-KINASE, MITOCHONDRIAL-RELATED"/>
    <property type="match status" value="1"/>
</dbReference>
<keyword evidence="7 13" id="KW-0808">Transferase</keyword>
<dbReference type="PANTHER" id="PTHR42724">
    <property type="entry name" value="TETRAACYLDISACCHARIDE 4'-KINASE"/>
    <property type="match status" value="1"/>
</dbReference>
<keyword evidence="5 13" id="KW-0444">Lipid biosynthesis</keyword>
<comment type="caution">
    <text evidence="15">The sequence shown here is derived from an EMBL/GenBank/DDBJ whole genome shotgun (WGS) entry which is preliminary data.</text>
</comment>